<dbReference type="RefSeq" id="WP_067714870.1">
    <property type="nucleotide sequence ID" value="NZ_LPVJ01000027.1"/>
</dbReference>
<proteinExistence type="predicted"/>
<dbReference type="GO" id="GO:0016779">
    <property type="term" value="F:nucleotidyltransferase activity"/>
    <property type="evidence" value="ECO:0007669"/>
    <property type="project" value="TreeGrafter"/>
</dbReference>
<dbReference type="PANTHER" id="PTHR10953">
    <property type="entry name" value="UBIQUITIN-ACTIVATING ENZYME E1"/>
    <property type="match status" value="1"/>
</dbReference>
<dbReference type="GO" id="GO:0004792">
    <property type="term" value="F:thiosulfate-cyanide sulfurtransferase activity"/>
    <property type="evidence" value="ECO:0007669"/>
    <property type="project" value="TreeGrafter"/>
</dbReference>
<dbReference type="SUPFAM" id="SSF54495">
    <property type="entry name" value="UBC-like"/>
    <property type="match status" value="1"/>
</dbReference>
<keyword evidence="3" id="KW-1185">Reference proteome</keyword>
<dbReference type="Pfam" id="PF00899">
    <property type="entry name" value="ThiF"/>
    <property type="match status" value="1"/>
</dbReference>
<dbReference type="InterPro" id="IPR000594">
    <property type="entry name" value="ThiF_NAD_FAD-bd"/>
</dbReference>
<accession>A0A124IW30</accession>
<organism evidence="2 3">
    <name type="scientific">Ferroacidibacillus organovorans</name>
    <dbReference type="NCBI Taxonomy" id="1765683"/>
    <lineage>
        <taxon>Bacteria</taxon>
        <taxon>Bacillati</taxon>
        <taxon>Bacillota</taxon>
        <taxon>Bacilli</taxon>
        <taxon>Bacillales</taxon>
        <taxon>Alicyclobacillaceae</taxon>
        <taxon>Ferroacidibacillus</taxon>
    </lineage>
</organism>
<dbReference type="GO" id="GO:0005829">
    <property type="term" value="C:cytosol"/>
    <property type="evidence" value="ECO:0007669"/>
    <property type="project" value="TreeGrafter"/>
</dbReference>
<dbReference type="EMBL" id="LPVJ01000027">
    <property type="protein sequence ID" value="KUO96124.1"/>
    <property type="molecule type" value="Genomic_DNA"/>
</dbReference>
<dbReference type="InterPro" id="IPR016135">
    <property type="entry name" value="UBQ-conjugating_enzyme/RWD"/>
</dbReference>
<dbReference type="PANTHER" id="PTHR10953:SF102">
    <property type="entry name" value="ADENYLYLTRANSFERASE AND SULFURTRANSFERASE MOCS3"/>
    <property type="match status" value="1"/>
</dbReference>
<feature type="domain" description="THIF-type NAD/FAD binding fold" evidence="1">
    <location>
        <begin position="315"/>
        <end position="525"/>
    </location>
</feature>
<dbReference type="InterPro" id="IPR035985">
    <property type="entry name" value="Ubiquitin-activating_enz"/>
</dbReference>
<dbReference type="AlphaFoldDB" id="A0A124IW30"/>
<evidence type="ECO:0000259" key="1">
    <source>
        <dbReference type="Pfam" id="PF00899"/>
    </source>
</evidence>
<comment type="caution">
    <text evidence="2">The sequence shown here is derived from an EMBL/GenBank/DDBJ whole genome shotgun (WGS) entry which is preliminary data.</text>
</comment>
<evidence type="ECO:0000313" key="3">
    <source>
        <dbReference type="Proteomes" id="UP000053557"/>
    </source>
</evidence>
<dbReference type="Gene3D" id="3.40.50.720">
    <property type="entry name" value="NAD(P)-binding Rossmann-like Domain"/>
    <property type="match status" value="1"/>
</dbReference>
<dbReference type="GO" id="GO:0008146">
    <property type="term" value="F:sulfotransferase activity"/>
    <property type="evidence" value="ECO:0007669"/>
    <property type="project" value="TreeGrafter"/>
</dbReference>
<dbReference type="InterPro" id="IPR045886">
    <property type="entry name" value="ThiF/MoeB/HesA"/>
</dbReference>
<reference evidence="2 3" key="1">
    <citation type="submission" date="2015-12" db="EMBL/GenBank/DDBJ databases">
        <title>Draft genome sequence of Acidibacillus ferrooxidans ITV001, isolated from a chalcopyrite acid mine drainage site in Brazil.</title>
        <authorList>
            <person name="Dall'Agnol H."/>
            <person name="Nancucheo I."/>
            <person name="Johnson B."/>
            <person name="Oliveira R."/>
            <person name="Leite L."/>
            <person name="Pylro V."/>
            <person name="Nunes G.L."/>
            <person name="Tzotzos G."/>
            <person name="Fernandes G.R."/>
            <person name="Dutra J."/>
            <person name="Orellana S.C."/>
            <person name="Oliveira G."/>
        </authorList>
    </citation>
    <scope>NUCLEOTIDE SEQUENCE [LARGE SCALE GENOMIC DNA]</scope>
    <source>
        <strain evidence="3">ITV01</strain>
    </source>
</reference>
<dbReference type="GO" id="GO:0008641">
    <property type="term" value="F:ubiquitin-like modifier activating enzyme activity"/>
    <property type="evidence" value="ECO:0007669"/>
    <property type="project" value="InterPro"/>
</dbReference>
<evidence type="ECO:0000313" key="2">
    <source>
        <dbReference type="EMBL" id="KUO96124.1"/>
    </source>
</evidence>
<sequence length="567" mass="64158">MPTLTWYERYPHLFDEERETLLQQGFSLEQVAIQQHKLVKFTGTIQFEGESFNILIEYPKAFPHFPPNAYCQNVQFQRHQDVQSKRLCLYEEWKDLDFEVFGHNIVERIKEWLHGYKYGFSPDSEINGPEPKQYHQLTSGFRGIILTPRELIDNWSFSEAVFSMRIARLRDIWQGILVDISGAGNTIQAQPIHQELYKNYPVVHGMCFDVNSTPPYFHSGVEIVQWLEAHGHENVLQKCISASHHLQDQNSMFGPLLGIRFIDEDELRGQTRRRFMIVAIDFQNQFQNPNSIRVTPMCIFESKDISEEVVFRRVAELRPLQNMSAVIVGLGTIGSSIALDLAKAGIGKVALVDHGSLDVGNVVRHVGNLQQLGQLKIEAVTAHMKSHNPYIEIQEIPTYVGAFQDEEVLTNWISSADILICAVGHSPTERYLDRIARQSNTPTVYTFSSSGAWSGRAFRVIPGTTGCYHCHQYFIDDGTLPPLSAPPEELVIFDNGCAIPAFPGSGLDTGIVSNLASRLAIQTLLVGHPNAYEPTQNDHIVWYSRGKNGNLEIVQKSVGKHAHCKWC</sequence>
<name>A0A124IW30_9BACL</name>
<dbReference type="CDD" id="cd01483">
    <property type="entry name" value="E1_enzyme_family"/>
    <property type="match status" value="1"/>
</dbReference>
<dbReference type="Proteomes" id="UP000053557">
    <property type="component" value="Unassembled WGS sequence"/>
</dbReference>
<protein>
    <recommendedName>
        <fullName evidence="1">THIF-type NAD/FAD binding fold domain-containing protein</fullName>
    </recommendedName>
</protein>
<gene>
    <name evidence="2" type="ORF">ATW55_14420</name>
</gene>
<dbReference type="SUPFAM" id="SSF69572">
    <property type="entry name" value="Activating enzymes of the ubiquitin-like proteins"/>
    <property type="match status" value="1"/>
</dbReference>
<dbReference type="OrthoDB" id="2379922at2"/>